<dbReference type="SUPFAM" id="SSF53335">
    <property type="entry name" value="S-adenosyl-L-methionine-dependent methyltransferases"/>
    <property type="match status" value="1"/>
</dbReference>
<organism evidence="1 2">
    <name type="scientific">Sphingomonas panacis</name>
    <dbReference type="NCBI Taxonomy" id="1560345"/>
    <lineage>
        <taxon>Bacteria</taxon>
        <taxon>Pseudomonadati</taxon>
        <taxon>Pseudomonadota</taxon>
        <taxon>Alphaproteobacteria</taxon>
        <taxon>Sphingomonadales</taxon>
        <taxon>Sphingomonadaceae</taxon>
        <taxon>Sphingomonas</taxon>
    </lineage>
</organism>
<evidence type="ECO:0000313" key="2">
    <source>
        <dbReference type="Proteomes" id="UP000094256"/>
    </source>
</evidence>
<evidence type="ECO:0000313" key="1">
    <source>
        <dbReference type="EMBL" id="AOH86281.1"/>
    </source>
</evidence>
<sequence length="215" mass="24605">MLPRDYASAAFGVPRRWSNAELRRFAPLFGGAAVNVSAWEDRDKEGDFYRNYFRSASSWSITNFGTEQGTLQGADNEIFLDLEAALPADLSRKFATVFNHTTLEHIWDFRRAFRNLCAMSSDIVIIVLPWLQPQHADYGDYWRFSPQSTIRLFEEEGFEPLYLSWTQEPNAAVYIFAIASRQPGKWHTHFPARPAGSSDPHFLLTTERAAGSRVF</sequence>
<gene>
    <name evidence="1" type="ORF">AWL63_22310</name>
</gene>
<dbReference type="Proteomes" id="UP000094256">
    <property type="component" value="Chromosome"/>
</dbReference>
<dbReference type="STRING" id="1560345.AWL63_22310"/>
<proteinExistence type="predicted"/>
<reference evidence="1 2" key="1">
    <citation type="submission" date="2016-01" db="EMBL/GenBank/DDBJ databases">
        <title>Complete genome and mega plasmid sequence of Sphingomonas panacis DCY99 elicits systemic resistance in rice to Xanthomonas oryzae.</title>
        <authorList>
            <person name="Kim Y.J."/>
            <person name="Yang D.C."/>
            <person name="Sing P."/>
        </authorList>
    </citation>
    <scope>NUCLEOTIDE SEQUENCE [LARGE SCALE GENOMIC DNA]</scope>
    <source>
        <strain evidence="1 2">DCY99</strain>
    </source>
</reference>
<dbReference type="EMBL" id="CP014168">
    <property type="protein sequence ID" value="AOH86281.1"/>
    <property type="molecule type" value="Genomic_DNA"/>
</dbReference>
<dbReference type="KEGG" id="span:AWL63_22310"/>
<dbReference type="AlphaFoldDB" id="A0A1B3ZFT1"/>
<accession>A0A1B3ZFT1</accession>
<keyword evidence="2" id="KW-1185">Reference proteome</keyword>
<name>A0A1B3ZFT1_9SPHN</name>
<dbReference type="InterPro" id="IPR029063">
    <property type="entry name" value="SAM-dependent_MTases_sf"/>
</dbReference>
<dbReference type="Gene3D" id="3.40.50.150">
    <property type="entry name" value="Vaccinia Virus protein VP39"/>
    <property type="match status" value="1"/>
</dbReference>
<evidence type="ECO:0008006" key="3">
    <source>
        <dbReference type="Google" id="ProtNLM"/>
    </source>
</evidence>
<protein>
    <recommendedName>
        <fullName evidence="3">Methyltransferase type 11 domain-containing protein</fullName>
    </recommendedName>
</protein>